<protein>
    <submittedName>
        <fullName evidence="2">Uncharacterized protein</fullName>
    </submittedName>
</protein>
<proteinExistence type="predicted"/>
<evidence type="ECO:0000256" key="1">
    <source>
        <dbReference type="SAM" id="SignalP"/>
    </source>
</evidence>
<keyword evidence="1" id="KW-0732">Signal</keyword>
<dbReference type="Proteomes" id="UP001162741">
    <property type="component" value="Chromosome"/>
</dbReference>
<sequence length="205" mass="23158">MKKTLVLSSLALLIVCFSGCLTSLHPAFKAGDVFFDQRLLGTWKMPDDKDVLTFSVANASTVEGLPEELRKLSAKGYDVSVKDDDGTSRFLVFLFKLGNNTYMDFYPRLTAQQSTLDPFFMQHHVPSHILFKIKITGAQMDMSQLKAEFLAKLIEKNKLRIAHELQRNNGAILLTASTNELQQYILKYGDVADAFEESGHYKRLN</sequence>
<gene>
    <name evidence="2" type="ORF">MKQ68_09680</name>
</gene>
<reference evidence="2" key="1">
    <citation type="submission" date="2022-10" db="EMBL/GenBank/DDBJ databases">
        <title>Chitinophaga sp. nov., isolated from soil.</title>
        <authorList>
            <person name="Jeon C.O."/>
        </authorList>
    </citation>
    <scope>NUCLEOTIDE SEQUENCE</scope>
    <source>
        <strain evidence="2">R8</strain>
    </source>
</reference>
<evidence type="ECO:0000313" key="2">
    <source>
        <dbReference type="EMBL" id="UYQ95367.1"/>
    </source>
</evidence>
<dbReference type="EMBL" id="CP107006">
    <property type="protein sequence ID" value="UYQ95367.1"/>
    <property type="molecule type" value="Genomic_DNA"/>
</dbReference>
<organism evidence="2 3">
    <name type="scientific">Chitinophaga horti</name>
    <dbReference type="NCBI Taxonomy" id="2920382"/>
    <lineage>
        <taxon>Bacteria</taxon>
        <taxon>Pseudomonadati</taxon>
        <taxon>Bacteroidota</taxon>
        <taxon>Chitinophagia</taxon>
        <taxon>Chitinophagales</taxon>
        <taxon>Chitinophagaceae</taxon>
        <taxon>Chitinophaga</taxon>
    </lineage>
</organism>
<evidence type="ECO:0000313" key="3">
    <source>
        <dbReference type="Proteomes" id="UP001162741"/>
    </source>
</evidence>
<feature type="signal peptide" evidence="1">
    <location>
        <begin position="1"/>
        <end position="22"/>
    </location>
</feature>
<name>A0ABY6J6Z1_9BACT</name>
<accession>A0ABY6J6Z1</accession>
<dbReference type="RefSeq" id="WP_264283114.1">
    <property type="nucleotide sequence ID" value="NZ_CP107006.1"/>
</dbReference>
<feature type="chain" id="PRO_5046172466" evidence="1">
    <location>
        <begin position="23"/>
        <end position="205"/>
    </location>
</feature>
<keyword evidence="3" id="KW-1185">Reference proteome</keyword>